<dbReference type="SUPFAM" id="SSF51735">
    <property type="entry name" value="NAD(P)-binding Rossmann-fold domains"/>
    <property type="match status" value="1"/>
</dbReference>
<evidence type="ECO:0000313" key="3">
    <source>
        <dbReference type="EMBL" id="GGH75968.1"/>
    </source>
</evidence>
<reference evidence="4" key="1">
    <citation type="journal article" date="2019" name="Int. J. Syst. Evol. Microbiol.">
        <title>The Global Catalogue of Microorganisms (GCM) 10K type strain sequencing project: providing services to taxonomists for standard genome sequencing and annotation.</title>
        <authorList>
            <consortium name="The Broad Institute Genomics Platform"/>
            <consortium name="The Broad Institute Genome Sequencing Center for Infectious Disease"/>
            <person name="Wu L."/>
            <person name="Ma J."/>
        </authorList>
    </citation>
    <scope>NUCLEOTIDE SEQUENCE [LARGE SCALE GENOMIC DNA]</scope>
    <source>
        <strain evidence="4">CCM 8702</strain>
    </source>
</reference>
<keyword evidence="4" id="KW-1185">Reference proteome</keyword>
<feature type="compositionally biased region" description="Basic and acidic residues" evidence="1">
    <location>
        <begin position="295"/>
        <end position="310"/>
    </location>
</feature>
<dbReference type="InterPro" id="IPR051783">
    <property type="entry name" value="NAD(P)-dependent_oxidoreduct"/>
</dbReference>
<dbReference type="PANTHER" id="PTHR48079:SF9">
    <property type="entry name" value="PUTATIVE-RELATED"/>
    <property type="match status" value="1"/>
</dbReference>
<name>A0ABQ1ZT46_9BACL</name>
<comment type="caution">
    <text evidence="3">The sequence shown here is derived from an EMBL/GenBank/DDBJ whole genome shotgun (WGS) entry which is preliminary data.</text>
</comment>
<dbReference type="CDD" id="cd05262">
    <property type="entry name" value="SDR_a7"/>
    <property type="match status" value="1"/>
</dbReference>
<evidence type="ECO:0000259" key="2">
    <source>
        <dbReference type="Pfam" id="PF01370"/>
    </source>
</evidence>
<dbReference type="Proteomes" id="UP000605427">
    <property type="component" value="Unassembled WGS sequence"/>
</dbReference>
<sequence>MKVLVTGANGFVGSAIVRELQKRGHETAGLVRSKEAAEQLEKAGIRAIRGSIEREELLRNAAKEMDAVIHTAFFHKFSQAGLSAKTRILLGGSPGHIPARFMKEAVGAECRAIRALGEGLSRKSGSIVIALPTMTLKAGTVGKESDDGDPGSVGGGRVASERTLLELAGRGISASLVRLPPIVYGTGDRGGLLPSLIRIARSKNAASYIGDGMNRWAAVHRSDAAKLFALAAEQGEAGSRFHAVGEAGMPFKQIAESIGRHTGTPVRSLQPAQAGAYFGWLASFAAADNPVSSEQTRERMGWKPEERSLSEEMEQGDYFKS</sequence>
<dbReference type="Gene3D" id="3.40.50.720">
    <property type="entry name" value="NAD(P)-binding Rossmann-like Domain"/>
    <property type="match status" value="2"/>
</dbReference>
<evidence type="ECO:0000256" key="1">
    <source>
        <dbReference type="SAM" id="MobiDB-lite"/>
    </source>
</evidence>
<dbReference type="EMBL" id="BMDD01000002">
    <property type="protein sequence ID" value="GGH75968.1"/>
    <property type="molecule type" value="Genomic_DNA"/>
</dbReference>
<evidence type="ECO:0000313" key="4">
    <source>
        <dbReference type="Proteomes" id="UP000605427"/>
    </source>
</evidence>
<accession>A0ABQ1ZT46</accession>
<proteinExistence type="predicted"/>
<dbReference type="RefSeq" id="WP_172242355.1">
    <property type="nucleotide sequence ID" value="NZ_BMDD01000002.1"/>
</dbReference>
<protein>
    <submittedName>
        <fullName evidence="3">UDP-glucose 4-epimerase</fullName>
    </submittedName>
</protein>
<dbReference type="InterPro" id="IPR036291">
    <property type="entry name" value="NAD(P)-bd_dom_sf"/>
</dbReference>
<feature type="domain" description="NAD-dependent epimerase/dehydratase" evidence="2">
    <location>
        <begin position="3"/>
        <end position="76"/>
    </location>
</feature>
<gene>
    <name evidence="3" type="ORF">GCM10007362_17520</name>
</gene>
<dbReference type="PANTHER" id="PTHR48079">
    <property type="entry name" value="PROTEIN YEEZ"/>
    <property type="match status" value="1"/>
</dbReference>
<dbReference type="Pfam" id="PF01370">
    <property type="entry name" value="Epimerase"/>
    <property type="match status" value="1"/>
</dbReference>
<dbReference type="InterPro" id="IPR001509">
    <property type="entry name" value="Epimerase_deHydtase"/>
</dbReference>
<organism evidence="3 4">
    <name type="scientific">Saccharibacillus endophyticus</name>
    <dbReference type="NCBI Taxonomy" id="2060666"/>
    <lineage>
        <taxon>Bacteria</taxon>
        <taxon>Bacillati</taxon>
        <taxon>Bacillota</taxon>
        <taxon>Bacilli</taxon>
        <taxon>Bacillales</taxon>
        <taxon>Paenibacillaceae</taxon>
        <taxon>Saccharibacillus</taxon>
    </lineage>
</organism>
<feature type="region of interest" description="Disordered" evidence="1">
    <location>
        <begin position="289"/>
        <end position="321"/>
    </location>
</feature>